<evidence type="ECO:0000313" key="2">
    <source>
        <dbReference type="EMBL" id="KCZ56883.1"/>
    </source>
</evidence>
<dbReference type="SUPFAM" id="SSF53448">
    <property type="entry name" value="Nucleotide-diphospho-sugar transferases"/>
    <property type="match status" value="1"/>
</dbReference>
<reference evidence="2 3" key="1">
    <citation type="journal article" date="2014" name="Antonie Van Leeuwenhoek">
        <title>Hyphomonas beringensis sp. nov. and Hyphomonas chukchiensis sp. nov., isolated from surface seawater of the Bering Sea and Chukchi Sea.</title>
        <authorList>
            <person name="Li C."/>
            <person name="Lai Q."/>
            <person name="Li G."/>
            <person name="Dong C."/>
            <person name="Wang J."/>
            <person name="Liao Y."/>
            <person name="Shao Z."/>
        </authorList>
    </citation>
    <scope>NUCLEOTIDE SEQUENCE [LARGE SCALE GENOMIC DNA]</scope>
    <source>
        <strain evidence="2 3">BH-BN04-4</strain>
    </source>
</reference>
<dbReference type="Gene3D" id="3.90.550.10">
    <property type="entry name" value="Spore Coat Polysaccharide Biosynthesis Protein SpsA, Chain A"/>
    <property type="match status" value="1"/>
</dbReference>
<comment type="caution">
    <text evidence="2">The sequence shown here is derived from an EMBL/GenBank/DDBJ whole genome shotgun (WGS) entry which is preliminary data.</text>
</comment>
<dbReference type="InterPro" id="IPR050834">
    <property type="entry name" value="Glycosyltransf_2"/>
</dbReference>
<accession>A0A062UGP3</accession>
<organism evidence="2 3">
    <name type="scientific">Hyphomonas chukchiensis</name>
    <dbReference type="NCBI Taxonomy" id="1280947"/>
    <lineage>
        <taxon>Bacteria</taxon>
        <taxon>Pseudomonadati</taxon>
        <taxon>Pseudomonadota</taxon>
        <taxon>Alphaproteobacteria</taxon>
        <taxon>Hyphomonadales</taxon>
        <taxon>Hyphomonadaceae</taxon>
        <taxon>Hyphomonas</taxon>
    </lineage>
</organism>
<protein>
    <recommendedName>
        <fullName evidence="1">Glycosyltransferase 2-like domain-containing protein</fullName>
    </recommendedName>
</protein>
<dbReference type="PATRIC" id="fig|1280947.3.peg.2467"/>
<dbReference type="PANTHER" id="PTHR43685">
    <property type="entry name" value="GLYCOSYLTRANSFERASE"/>
    <property type="match status" value="1"/>
</dbReference>
<dbReference type="Proteomes" id="UP000027190">
    <property type="component" value="Unassembled WGS sequence"/>
</dbReference>
<name>A0A062UGP3_9PROT</name>
<dbReference type="InterPro" id="IPR001173">
    <property type="entry name" value="Glyco_trans_2-like"/>
</dbReference>
<dbReference type="STRING" id="1280947.HY30_18095"/>
<keyword evidence="3" id="KW-1185">Reference proteome</keyword>
<gene>
    <name evidence="2" type="ORF">HY30_18095</name>
</gene>
<proteinExistence type="predicted"/>
<evidence type="ECO:0000259" key="1">
    <source>
        <dbReference type="Pfam" id="PF00535"/>
    </source>
</evidence>
<dbReference type="PANTHER" id="PTHR43685:SF2">
    <property type="entry name" value="GLYCOSYLTRANSFERASE 2-LIKE DOMAIN-CONTAINING PROTEIN"/>
    <property type="match status" value="1"/>
</dbReference>
<dbReference type="eggNOG" id="COG1216">
    <property type="taxonomic scope" value="Bacteria"/>
</dbReference>
<dbReference type="EMBL" id="AWFG01000038">
    <property type="protein sequence ID" value="KCZ56883.1"/>
    <property type="molecule type" value="Genomic_DNA"/>
</dbReference>
<dbReference type="Pfam" id="PF00535">
    <property type="entry name" value="Glycos_transf_2"/>
    <property type="match status" value="1"/>
</dbReference>
<sequence>MLVDNGSTDDTAKVIEAQKESMPVPVKSIQEMVPGLGRARNAGIKAASGDIIVFTDDDCYPNEDWLVEIDKAFMDPGLGFLTGKVILHDPDDYPISVNLLEDARDVPAGTYVSPYILMGANLAFRREALEKIGGFDSNLGAGTRYPVEDVDAAARVVMAGWSGAYRPNIVVRHHHGRKEVDVAALCRGYDYARGAYHMKLLLRGKPWFFARGIISLRWRFSMSSLLWETRGGTAYLLDRILGRLSPPN</sequence>
<dbReference type="AlphaFoldDB" id="A0A062UGP3"/>
<feature type="domain" description="Glycosyltransferase 2-like" evidence="1">
    <location>
        <begin position="2"/>
        <end position="132"/>
    </location>
</feature>
<dbReference type="InterPro" id="IPR029044">
    <property type="entry name" value="Nucleotide-diphossugar_trans"/>
</dbReference>
<evidence type="ECO:0000313" key="3">
    <source>
        <dbReference type="Proteomes" id="UP000027190"/>
    </source>
</evidence>